<protein>
    <recommendedName>
        <fullName evidence="3">Transposase</fullName>
    </recommendedName>
</protein>
<reference evidence="1 2" key="1">
    <citation type="journal article" date="2021" name="Elife">
        <title>Chloroplast acquisition without the gene transfer in kleptoplastic sea slugs, Plakobranchus ocellatus.</title>
        <authorList>
            <person name="Maeda T."/>
            <person name="Takahashi S."/>
            <person name="Yoshida T."/>
            <person name="Shimamura S."/>
            <person name="Takaki Y."/>
            <person name="Nagai Y."/>
            <person name="Toyoda A."/>
            <person name="Suzuki Y."/>
            <person name="Arimoto A."/>
            <person name="Ishii H."/>
            <person name="Satoh N."/>
            <person name="Nishiyama T."/>
            <person name="Hasebe M."/>
            <person name="Maruyama T."/>
            <person name="Minagawa J."/>
            <person name="Obokata J."/>
            <person name="Shigenobu S."/>
        </authorList>
    </citation>
    <scope>NUCLEOTIDE SEQUENCE [LARGE SCALE GENOMIC DNA]</scope>
</reference>
<dbReference type="GO" id="GO:0003676">
    <property type="term" value="F:nucleic acid binding"/>
    <property type="evidence" value="ECO:0007669"/>
    <property type="project" value="InterPro"/>
</dbReference>
<gene>
    <name evidence="1" type="ORF">PoB_006239500</name>
</gene>
<evidence type="ECO:0008006" key="3">
    <source>
        <dbReference type="Google" id="ProtNLM"/>
    </source>
</evidence>
<proteinExistence type="predicted"/>
<comment type="caution">
    <text evidence="1">The sequence shown here is derived from an EMBL/GenBank/DDBJ whole genome shotgun (WGS) entry which is preliminary data.</text>
</comment>
<accession>A0AAV4CVK2</accession>
<dbReference type="PANTHER" id="PTHR47326:SF1">
    <property type="entry name" value="HTH PSQ-TYPE DOMAIN-CONTAINING PROTEIN"/>
    <property type="match status" value="1"/>
</dbReference>
<evidence type="ECO:0000313" key="2">
    <source>
        <dbReference type="Proteomes" id="UP000735302"/>
    </source>
</evidence>
<sequence length="97" mass="10810">MKNDPDLLSKIIFSDEVTFHLSEKMNKHNVRIWGTQNPHATLEFEHNSPKVNVFCAATDKAVYGPFVFEGLSITGSTVALMFAGLQEGHISSAFEIR</sequence>
<name>A0AAV4CVK2_9GAST</name>
<dbReference type="Gene3D" id="3.30.420.10">
    <property type="entry name" value="Ribonuclease H-like superfamily/Ribonuclease H"/>
    <property type="match status" value="1"/>
</dbReference>
<dbReference type="AlphaFoldDB" id="A0AAV4CVK2"/>
<dbReference type="EMBL" id="BLXT01007005">
    <property type="protein sequence ID" value="GFO35890.1"/>
    <property type="molecule type" value="Genomic_DNA"/>
</dbReference>
<dbReference type="InterPro" id="IPR036397">
    <property type="entry name" value="RNaseH_sf"/>
</dbReference>
<dbReference type="Proteomes" id="UP000735302">
    <property type="component" value="Unassembled WGS sequence"/>
</dbReference>
<dbReference type="PANTHER" id="PTHR47326">
    <property type="entry name" value="TRANSPOSABLE ELEMENT TC3 TRANSPOSASE-LIKE PROTEIN"/>
    <property type="match status" value="1"/>
</dbReference>
<organism evidence="1 2">
    <name type="scientific">Plakobranchus ocellatus</name>
    <dbReference type="NCBI Taxonomy" id="259542"/>
    <lineage>
        <taxon>Eukaryota</taxon>
        <taxon>Metazoa</taxon>
        <taxon>Spiralia</taxon>
        <taxon>Lophotrochozoa</taxon>
        <taxon>Mollusca</taxon>
        <taxon>Gastropoda</taxon>
        <taxon>Heterobranchia</taxon>
        <taxon>Euthyneura</taxon>
        <taxon>Panpulmonata</taxon>
        <taxon>Sacoglossa</taxon>
        <taxon>Placobranchoidea</taxon>
        <taxon>Plakobranchidae</taxon>
        <taxon>Plakobranchus</taxon>
    </lineage>
</organism>
<evidence type="ECO:0000313" key="1">
    <source>
        <dbReference type="EMBL" id="GFO35890.1"/>
    </source>
</evidence>
<keyword evidence="2" id="KW-1185">Reference proteome</keyword>